<keyword evidence="3" id="KW-1185">Reference proteome</keyword>
<evidence type="ECO:0000256" key="1">
    <source>
        <dbReference type="SAM" id="SignalP"/>
    </source>
</evidence>
<sequence length="332" mass="37605">MKRLIVTFIAVLLSNFLYAQDPIFTQSFMIPESINSGFFGSQEITRAGGVHRVQWPGLDFSMNTQFVYVDGWVESIGSGIGFSLVKHQESNTNYTFTQVNYHHSLVFQLNSFWYFRPSVSVGLGMKSFGFQNLVLEDQINIFTGIVNTSSIDSSVLNEKINFVDFSTSVLFHNEDSWFGLTLRHLTQPDISFTQQGNNAPLDMFFSAHAAYNLSRDLIPIERVFGNDSNLYGLFNYMKQGQISRIDLGFQLGIEQLSFGVIAVASPNKSELNDSLISSLNFLIGVKWENWKFSYSQDFTTNKIGNTGGIYEVSINYDFGSLRSRRLPCPRIF</sequence>
<feature type="signal peptide" evidence="1">
    <location>
        <begin position="1"/>
        <end position="19"/>
    </location>
</feature>
<dbReference type="NCBIfam" id="TIGR03519">
    <property type="entry name" value="T9SS_PorP_fam"/>
    <property type="match status" value="1"/>
</dbReference>
<organism evidence="2 3">
    <name type="scientific">Asprobacillus argus</name>
    <dbReference type="NCBI Taxonomy" id="3076534"/>
    <lineage>
        <taxon>Bacteria</taxon>
        <taxon>Pseudomonadati</taxon>
        <taxon>Bacteroidota</taxon>
        <taxon>Flavobacteriia</taxon>
        <taxon>Flavobacteriales</taxon>
        <taxon>Flavobacteriaceae</taxon>
        <taxon>Asprobacillus</taxon>
    </lineage>
</organism>
<dbReference type="Pfam" id="PF11751">
    <property type="entry name" value="PorP_SprF"/>
    <property type="match status" value="1"/>
</dbReference>
<dbReference type="Proteomes" id="UP001257277">
    <property type="component" value="Unassembled WGS sequence"/>
</dbReference>
<evidence type="ECO:0000313" key="3">
    <source>
        <dbReference type="Proteomes" id="UP001257277"/>
    </source>
</evidence>
<keyword evidence="1" id="KW-0732">Signal</keyword>
<dbReference type="EMBL" id="JAVTTO010000006">
    <property type="protein sequence ID" value="MDT7833521.1"/>
    <property type="molecule type" value="Genomic_DNA"/>
</dbReference>
<dbReference type="RefSeq" id="WP_349242774.1">
    <property type="nucleotide sequence ID" value="NZ_JAVTTO010000006.1"/>
</dbReference>
<dbReference type="InterPro" id="IPR019861">
    <property type="entry name" value="PorP/SprF_Bacteroidetes"/>
</dbReference>
<reference evidence="2 3" key="1">
    <citation type="submission" date="2023-09" db="EMBL/GenBank/DDBJ databases">
        <title>Novel taxa isolated from Blanes Bay.</title>
        <authorList>
            <person name="Rey-Velasco X."/>
            <person name="Lucena T."/>
        </authorList>
    </citation>
    <scope>NUCLEOTIDE SEQUENCE [LARGE SCALE GENOMIC DNA]</scope>
    <source>
        <strain evidence="2 3">S356</strain>
    </source>
</reference>
<accession>A0ABU3LJQ3</accession>
<evidence type="ECO:0000313" key="2">
    <source>
        <dbReference type="EMBL" id="MDT7833521.1"/>
    </source>
</evidence>
<feature type="chain" id="PRO_5047061505" evidence="1">
    <location>
        <begin position="20"/>
        <end position="332"/>
    </location>
</feature>
<gene>
    <name evidence="2" type="ORF">RQM59_14135</name>
</gene>
<proteinExistence type="predicted"/>
<comment type="caution">
    <text evidence="2">The sequence shown here is derived from an EMBL/GenBank/DDBJ whole genome shotgun (WGS) entry which is preliminary data.</text>
</comment>
<protein>
    <submittedName>
        <fullName evidence="2">PorP/SprF family type IX secretion system membrane protein</fullName>
    </submittedName>
</protein>
<name>A0ABU3LJQ3_9FLAO</name>